<keyword evidence="3" id="KW-0813">Transport</keyword>
<evidence type="ECO:0000256" key="10">
    <source>
        <dbReference type="SAM" id="MobiDB-lite"/>
    </source>
</evidence>
<dbReference type="RefSeq" id="XP_062629499.1">
    <property type="nucleotide sequence ID" value="XM_062773515.1"/>
</dbReference>
<evidence type="ECO:0000256" key="2">
    <source>
        <dbReference type="ARBA" id="ARBA00006498"/>
    </source>
</evidence>
<evidence type="ECO:0000256" key="3">
    <source>
        <dbReference type="ARBA" id="ARBA00022448"/>
    </source>
</evidence>
<comment type="similarity">
    <text evidence="2">Belongs to the UQCRH/QCR6 family.</text>
</comment>
<dbReference type="PANTHER" id="PTHR15336">
    <property type="entry name" value="UBIQUINOL-CYTOCHROME C REDUCTASE COMPLEX 7.8 KDA PROTEIN"/>
    <property type="match status" value="1"/>
</dbReference>
<reference evidence="12" key="1">
    <citation type="submission" date="2023-10" db="EMBL/GenBank/DDBJ databases">
        <authorList>
            <person name="Noh H."/>
        </authorList>
    </citation>
    <scope>NUCLEOTIDE SEQUENCE</scope>
    <source>
        <strain evidence="12">DUCC4014</strain>
    </source>
</reference>
<evidence type="ECO:0000313" key="13">
    <source>
        <dbReference type="Proteomes" id="UP000827549"/>
    </source>
</evidence>
<feature type="region of interest" description="Disordered" evidence="10">
    <location>
        <begin position="21"/>
        <end position="75"/>
    </location>
</feature>
<evidence type="ECO:0000259" key="11">
    <source>
        <dbReference type="Pfam" id="PF02320"/>
    </source>
</evidence>
<keyword evidence="6" id="KW-0249">Electron transport</keyword>
<evidence type="ECO:0000256" key="5">
    <source>
        <dbReference type="ARBA" id="ARBA00022792"/>
    </source>
</evidence>
<organism evidence="12 13">
    <name type="scientific">Vanrija pseudolonga</name>
    <dbReference type="NCBI Taxonomy" id="143232"/>
    <lineage>
        <taxon>Eukaryota</taxon>
        <taxon>Fungi</taxon>
        <taxon>Dikarya</taxon>
        <taxon>Basidiomycota</taxon>
        <taxon>Agaricomycotina</taxon>
        <taxon>Tremellomycetes</taxon>
        <taxon>Trichosporonales</taxon>
        <taxon>Trichosporonaceae</taxon>
        <taxon>Vanrija</taxon>
    </lineage>
</organism>
<evidence type="ECO:0000256" key="1">
    <source>
        <dbReference type="ARBA" id="ARBA00004137"/>
    </source>
</evidence>
<evidence type="ECO:0000256" key="4">
    <source>
        <dbReference type="ARBA" id="ARBA00022660"/>
    </source>
</evidence>
<accession>A0AAF1BSG8</accession>
<evidence type="ECO:0000313" key="12">
    <source>
        <dbReference type="EMBL" id="WOO83473.1"/>
    </source>
</evidence>
<keyword evidence="7" id="KW-0496">Mitochondrion</keyword>
<feature type="compositionally biased region" description="Acidic residues" evidence="10">
    <location>
        <begin position="40"/>
        <end position="64"/>
    </location>
</feature>
<gene>
    <name evidence="12" type="primary">QCR6</name>
    <name evidence="12" type="ORF">LOC62_05G006995</name>
</gene>
<sequence>MAIEETSTSLFSTFTSFFLPTAHAEEPSPEASEEVPAAEPEAEAEEPAEEPAEEEEEEEEEPEDQAPAIREDCEQNECKEPAKHFKHCADKVEAGKGWHGEDCVEELFHLMHCVDACAAPKLFKKLA</sequence>
<evidence type="ECO:0000256" key="7">
    <source>
        <dbReference type="ARBA" id="ARBA00023128"/>
    </source>
</evidence>
<comment type="subcellular location">
    <subcellularLocation>
        <location evidence="1">Mitochondrion inner membrane</location>
        <topology evidence="1">Peripheral membrane protein</topology>
        <orientation evidence="1">Intermembrane side</orientation>
    </subcellularLocation>
</comment>
<dbReference type="GO" id="GO:0006122">
    <property type="term" value="P:mitochondrial electron transport, ubiquinol to cytochrome c"/>
    <property type="evidence" value="ECO:0007669"/>
    <property type="project" value="InterPro"/>
</dbReference>
<dbReference type="EMBL" id="CP086718">
    <property type="protein sequence ID" value="WOO83473.1"/>
    <property type="molecule type" value="Genomic_DNA"/>
</dbReference>
<keyword evidence="13" id="KW-1185">Reference proteome</keyword>
<dbReference type="GO" id="GO:0005743">
    <property type="term" value="C:mitochondrial inner membrane"/>
    <property type="evidence" value="ECO:0007669"/>
    <property type="project" value="UniProtKB-SubCell"/>
</dbReference>
<keyword evidence="9" id="KW-1015">Disulfide bond</keyword>
<keyword evidence="4" id="KW-0679">Respiratory chain</keyword>
<protein>
    <submittedName>
        <fullName evidence="12">Cytochrome b-c1 complex subunit 6</fullName>
    </submittedName>
</protein>
<evidence type="ECO:0000256" key="9">
    <source>
        <dbReference type="ARBA" id="ARBA00023157"/>
    </source>
</evidence>
<dbReference type="GeneID" id="87810170"/>
<name>A0AAF1BSG8_9TREE</name>
<dbReference type="PANTHER" id="PTHR15336:SF0">
    <property type="entry name" value="CYTOCHROME B-C1 COMPLEX SUBUNIT 6, MITOCHONDRIAL"/>
    <property type="match status" value="1"/>
</dbReference>
<evidence type="ECO:0000256" key="6">
    <source>
        <dbReference type="ARBA" id="ARBA00022982"/>
    </source>
</evidence>
<dbReference type="Pfam" id="PF02320">
    <property type="entry name" value="UCR_hinge"/>
    <property type="match status" value="1"/>
</dbReference>
<dbReference type="SUPFAM" id="SSF81531">
    <property type="entry name" value="Non-heme 11 kDa protein of cytochrome bc1 complex (Ubiquinol-cytochrome c reductase)"/>
    <property type="match status" value="1"/>
</dbReference>
<dbReference type="InterPro" id="IPR003422">
    <property type="entry name" value="Cyt_b-c1_6"/>
</dbReference>
<dbReference type="Proteomes" id="UP000827549">
    <property type="component" value="Chromosome 5"/>
</dbReference>
<dbReference type="FunFam" id="1.10.287.20:FF:000001">
    <property type="entry name" value="Cytochrome b-c1 complex subunit 6"/>
    <property type="match status" value="1"/>
</dbReference>
<dbReference type="InterPro" id="IPR023184">
    <property type="entry name" value="Ubol_cytC_Rdtase_hinge_dom"/>
</dbReference>
<keyword evidence="5" id="KW-0999">Mitochondrion inner membrane</keyword>
<proteinExistence type="inferred from homology"/>
<keyword evidence="8" id="KW-0472">Membrane</keyword>
<evidence type="ECO:0000256" key="8">
    <source>
        <dbReference type="ARBA" id="ARBA00023136"/>
    </source>
</evidence>
<dbReference type="AlphaFoldDB" id="A0AAF1BSG8"/>
<dbReference type="Gene3D" id="1.10.287.20">
    <property type="entry name" value="Ubiquinol-cytochrome C reductase hinge domain"/>
    <property type="match status" value="1"/>
</dbReference>
<dbReference type="InterPro" id="IPR036811">
    <property type="entry name" value="Ubol_cytC_Rdtase_hinge_dom_sf"/>
</dbReference>
<feature type="domain" description="Ubiquinol-cytochrome C reductase hinge" evidence="11">
    <location>
        <begin position="64"/>
        <end position="126"/>
    </location>
</feature>